<evidence type="ECO:0000313" key="2">
    <source>
        <dbReference type="Proteomes" id="UP000294239"/>
    </source>
</evidence>
<organism evidence="1 2">
    <name type="scientific">Agrobacterium cavarae</name>
    <dbReference type="NCBI Taxonomy" id="2528239"/>
    <lineage>
        <taxon>Bacteria</taxon>
        <taxon>Pseudomonadati</taxon>
        <taxon>Pseudomonadota</taxon>
        <taxon>Alphaproteobacteria</taxon>
        <taxon>Hyphomicrobiales</taxon>
        <taxon>Rhizobiaceae</taxon>
        <taxon>Rhizobium/Agrobacterium group</taxon>
        <taxon>Agrobacterium</taxon>
    </lineage>
</organism>
<name>A0ABY1Y6F8_9HYPH</name>
<dbReference type="Proteomes" id="UP000294239">
    <property type="component" value="Unassembled WGS sequence"/>
</dbReference>
<protein>
    <submittedName>
        <fullName evidence="1">Uncharacterized protein</fullName>
    </submittedName>
</protein>
<reference evidence="1 2" key="1">
    <citation type="submission" date="2019-02" db="EMBL/GenBank/DDBJ databases">
        <title>Current taxonomic status of genus Agrobacterium and description of Agrobacterium cavarae sp. nov. isolated from maize roots.</title>
        <authorList>
            <person name="Flores-Felix J.D."/>
            <person name="Menendez E."/>
            <person name="Ramirez-Bahena M.H."/>
            <person name="Garcia-Fraile P."/>
            <person name="Velazquez E."/>
        </authorList>
    </citation>
    <scope>NUCLEOTIDE SEQUENCE [LARGE SCALE GENOMIC DNA]</scope>
    <source>
        <strain evidence="1 2">RZME10</strain>
    </source>
</reference>
<accession>A0ABY1Y6F8</accession>
<gene>
    <name evidence="1" type="ORF">EYC79_18010</name>
</gene>
<dbReference type="EMBL" id="SISF01000032">
    <property type="protein sequence ID" value="TBN10847.1"/>
    <property type="molecule type" value="Genomic_DNA"/>
</dbReference>
<comment type="caution">
    <text evidence="1">The sequence shown here is derived from an EMBL/GenBank/DDBJ whole genome shotgun (WGS) entry which is preliminary data.</text>
</comment>
<sequence>MVSSSAPTLGQVLSLSIECADCGRNRWRKTQELYRIKGIHSGTQLSEIGSRLVCSSCVDDGLPGKNIVIQAAFSFEEDRLRADAWRVSNLAARAAG</sequence>
<keyword evidence="2" id="KW-1185">Reference proteome</keyword>
<evidence type="ECO:0000313" key="1">
    <source>
        <dbReference type="EMBL" id="TBN10847.1"/>
    </source>
</evidence>
<proteinExistence type="predicted"/>